<dbReference type="PANTHER" id="PTHR32027:SF9">
    <property type="entry name" value="BLL3847 PROTEIN"/>
    <property type="match status" value="1"/>
</dbReference>
<evidence type="ECO:0000313" key="5">
    <source>
        <dbReference type="Proteomes" id="UP000250369"/>
    </source>
</evidence>
<dbReference type="AlphaFoldDB" id="A0A329MIS9"/>
<dbReference type="FunFam" id="3.20.20.140:FF:000019">
    <property type="entry name" value="Cytosine deaminase"/>
    <property type="match status" value="1"/>
</dbReference>
<evidence type="ECO:0000256" key="1">
    <source>
        <dbReference type="ARBA" id="ARBA00022723"/>
    </source>
</evidence>
<dbReference type="Pfam" id="PF07969">
    <property type="entry name" value="Amidohydro_3"/>
    <property type="match status" value="1"/>
</dbReference>
<dbReference type="InterPro" id="IPR011059">
    <property type="entry name" value="Metal-dep_hydrolase_composite"/>
</dbReference>
<protein>
    <submittedName>
        <fullName evidence="4">Deaminase</fullName>
    </submittedName>
</protein>
<accession>A0A329MIS9</accession>
<keyword evidence="5" id="KW-1185">Reference proteome</keyword>
<dbReference type="Gene3D" id="2.30.40.10">
    <property type="entry name" value="Urease, subunit C, domain 1"/>
    <property type="match status" value="1"/>
</dbReference>
<dbReference type="GO" id="GO:0016814">
    <property type="term" value="F:hydrolase activity, acting on carbon-nitrogen (but not peptide) bonds, in cyclic amidines"/>
    <property type="evidence" value="ECO:0007669"/>
    <property type="project" value="TreeGrafter"/>
</dbReference>
<sequence>MSSAYWLTNIRLESGYRMENGTIAGTETEICHLRMEGGMIREIASAEAPLLTGLPRLDAKELLLLPSFIEKHVHLDKTLMGDAWRAVIPAPGVTGRCEVEKRILPSLPTSSKARAELLLDTLLKNGSTEVRTHVDLYPDAGLRYLEAVQQALETFGGKLSSEIVAFPQHGLLRSHATQLVREALRQGATLVGGVDPATVDGDIEASLQRMMELAVEANAGVDLHLHDPDYLGTYTMRRLAALTMEAGLQGRVAVSHAFGIGDVPVGEAADLAAVLAEAGITVITSVPHSRVIPPVPLLRDHGVNVAVGCDNIFDTWQPYGNGDLLERAGRLAERFRWIDERSLGQSLGFITGGRTPLDAEGRRVWPNVGDEASMLLVEASCSAEAVARRAERKAVFFRGTLVAGGLDA</sequence>
<dbReference type="NCBIfam" id="NF005312">
    <property type="entry name" value="PRK06846.1"/>
    <property type="match status" value="1"/>
</dbReference>
<dbReference type="CDD" id="cd01293">
    <property type="entry name" value="Bact_CD"/>
    <property type="match status" value="1"/>
</dbReference>
<dbReference type="InterPro" id="IPR013108">
    <property type="entry name" value="Amidohydro_3"/>
</dbReference>
<dbReference type="GO" id="GO:0046872">
    <property type="term" value="F:metal ion binding"/>
    <property type="evidence" value="ECO:0007669"/>
    <property type="project" value="UniProtKB-KW"/>
</dbReference>
<dbReference type="Proteomes" id="UP000250369">
    <property type="component" value="Unassembled WGS sequence"/>
</dbReference>
<comment type="caution">
    <text evidence="4">The sequence shown here is derived from an EMBL/GenBank/DDBJ whole genome shotgun (WGS) entry which is preliminary data.</text>
</comment>
<dbReference type="InterPro" id="IPR052349">
    <property type="entry name" value="Metallo-hydrolase_Enzymes"/>
</dbReference>
<dbReference type="SUPFAM" id="SSF51338">
    <property type="entry name" value="Composite domain of metallo-dependent hydrolases"/>
    <property type="match status" value="1"/>
</dbReference>
<name>A0A329MIS9_9BACL</name>
<feature type="domain" description="Amidohydrolase 3" evidence="3">
    <location>
        <begin position="175"/>
        <end position="404"/>
    </location>
</feature>
<evidence type="ECO:0000256" key="2">
    <source>
        <dbReference type="ARBA" id="ARBA00022801"/>
    </source>
</evidence>
<proteinExistence type="predicted"/>
<keyword evidence="2" id="KW-0378">Hydrolase</keyword>
<dbReference type="InterPro" id="IPR032466">
    <property type="entry name" value="Metal_Hydrolase"/>
</dbReference>
<evidence type="ECO:0000313" key="4">
    <source>
        <dbReference type="EMBL" id="RAV19739.1"/>
    </source>
</evidence>
<dbReference type="GO" id="GO:0019239">
    <property type="term" value="F:deaminase activity"/>
    <property type="evidence" value="ECO:0007669"/>
    <property type="project" value="UniProtKB-ARBA"/>
</dbReference>
<reference evidence="4 5" key="1">
    <citation type="journal article" date="2009" name="Int. J. Syst. Evol. Microbiol.">
        <title>Paenibacillus contaminans sp. nov., isolated from a contaminated laboratory plate.</title>
        <authorList>
            <person name="Chou J.H."/>
            <person name="Lee J.H."/>
            <person name="Lin M.C."/>
            <person name="Chang P.S."/>
            <person name="Arun A.B."/>
            <person name="Young C.C."/>
            <person name="Chen W.M."/>
        </authorList>
    </citation>
    <scope>NUCLEOTIDE SEQUENCE [LARGE SCALE GENOMIC DNA]</scope>
    <source>
        <strain evidence="4 5">CKOBP-6</strain>
    </source>
</reference>
<organism evidence="4 5">
    <name type="scientific">Paenibacillus contaminans</name>
    <dbReference type="NCBI Taxonomy" id="450362"/>
    <lineage>
        <taxon>Bacteria</taxon>
        <taxon>Bacillati</taxon>
        <taxon>Bacillota</taxon>
        <taxon>Bacilli</taxon>
        <taxon>Bacillales</taxon>
        <taxon>Paenibacillaceae</taxon>
        <taxon>Paenibacillus</taxon>
    </lineage>
</organism>
<keyword evidence="1" id="KW-0479">Metal-binding</keyword>
<dbReference type="OrthoDB" id="9815027at2"/>
<gene>
    <name evidence="4" type="ORF">DQG23_19520</name>
</gene>
<dbReference type="EMBL" id="QMFB01000011">
    <property type="protein sequence ID" value="RAV19739.1"/>
    <property type="molecule type" value="Genomic_DNA"/>
</dbReference>
<dbReference type="Gene3D" id="3.20.20.140">
    <property type="entry name" value="Metal-dependent hydrolases"/>
    <property type="match status" value="1"/>
</dbReference>
<evidence type="ECO:0000259" key="3">
    <source>
        <dbReference type="Pfam" id="PF07969"/>
    </source>
</evidence>
<dbReference type="SUPFAM" id="SSF51556">
    <property type="entry name" value="Metallo-dependent hydrolases"/>
    <property type="match status" value="1"/>
</dbReference>
<dbReference type="PANTHER" id="PTHR32027">
    <property type="entry name" value="CYTOSINE DEAMINASE"/>
    <property type="match status" value="1"/>
</dbReference>
<dbReference type="RefSeq" id="WP_113032644.1">
    <property type="nucleotide sequence ID" value="NZ_QMFB01000011.1"/>
</dbReference>